<keyword evidence="2" id="KW-1185">Reference proteome</keyword>
<reference evidence="1" key="1">
    <citation type="submission" date="2021-02" db="EMBL/GenBank/DDBJ databases">
        <title>First Annotated Genome of the Yellow-green Alga Tribonema minus.</title>
        <authorList>
            <person name="Mahan K.M."/>
        </authorList>
    </citation>
    <scope>NUCLEOTIDE SEQUENCE</scope>
    <source>
        <strain evidence="1">UTEX B ZZ1240</strain>
    </source>
</reference>
<dbReference type="Proteomes" id="UP000664859">
    <property type="component" value="Unassembled WGS sequence"/>
</dbReference>
<evidence type="ECO:0000313" key="2">
    <source>
        <dbReference type="Proteomes" id="UP000664859"/>
    </source>
</evidence>
<comment type="caution">
    <text evidence="1">The sequence shown here is derived from an EMBL/GenBank/DDBJ whole genome shotgun (WGS) entry which is preliminary data.</text>
</comment>
<accession>A0A835ZLE1</accession>
<gene>
    <name evidence="1" type="ORF">JKP88DRAFT_297022</name>
</gene>
<dbReference type="SUPFAM" id="SSF55961">
    <property type="entry name" value="Bet v1-like"/>
    <property type="match status" value="1"/>
</dbReference>
<protein>
    <recommendedName>
        <fullName evidence="3">Coenzyme Q-binding protein COQ10 START domain-containing protein</fullName>
    </recommendedName>
</protein>
<evidence type="ECO:0008006" key="3">
    <source>
        <dbReference type="Google" id="ProtNLM"/>
    </source>
</evidence>
<sequence>MGAAAGAAQEPLEPPRPAFLPELTLEEKRTLARGERVQRQTRQGSSGTGLVVVDVRADAATAMEVLQSFAAYGDMIDTVREARILGQRGGVTKAEFLISRFKLRVRVLLKSNPAASTVEFELDPDCKAAGKSVLNDARGIWYVERPPDCRPGHCRIWLVASLVVSGLVPGFLVDYAAARALPRASTWLKPTCERVQRSHEREGRRHLLNAVAATAAAAAQQQQQQQQREG</sequence>
<evidence type="ECO:0000313" key="1">
    <source>
        <dbReference type="EMBL" id="KAG5191028.1"/>
    </source>
</evidence>
<dbReference type="EMBL" id="JAFCMP010000024">
    <property type="protein sequence ID" value="KAG5191028.1"/>
    <property type="molecule type" value="Genomic_DNA"/>
</dbReference>
<name>A0A835ZLE1_9STRA</name>
<organism evidence="1 2">
    <name type="scientific">Tribonema minus</name>
    <dbReference type="NCBI Taxonomy" id="303371"/>
    <lineage>
        <taxon>Eukaryota</taxon>
        <taxon>Sar</taxon>
        <taxon>Stramenopiles</taxon>
        <taxon>Ochrophyta</taxon>
        <taxon>PX clade</taxon>
        <taxon>Xanthophyceae</taxon>
        <taxon>Tribonematales</taxon>
        <taxon>Tribonemataceae</taxon>
        <taxon>Tribonema</taxon>
    </lineage>
</organism>
<dbReference type="AlphaFoldDB" id="A0A835ZLE1"/>
<proteinExistence type="predicted"/>
<dbReference type="OrthoDB" id="189514at2759"/>
<dbReference type="InterPro" id="IPR023393">
    <property type="entry name" value="START-like_dom_sf"/>
</dbReference>
<dbReference type="Gene3D" id="3.30.530.20">
    <property type="match status" value="1"/>
</dbReference>